<dbReference type="InterPro" id="IPR017850">
    <property type="entry name" value="Alkaline_phosphatase_core_sf"/>
</dbReference>
<feature type="binding site" evidence="3">
    <location>
        <position position="21"/>
    </location>
    <ligand>
        <name>Zn(2+)</name>
        <dbReference type="ChEBI" id="CHEBI:29105"/>
        <label>2</label>
    </ligand>
</feature>
<dbReference type="Proteomes" id="UP000192813">
    <property type="component" value="Unassembled WGS sequence"/>
</dbReference>
<dbReference type="SUPFAM" id="SSF53649">
    <property type="entry name" value="Alkaline phosphatase-like"/>
    <property type="match status" value="1"/>
</dbReference>
<feature type="binding site" evidence="3">
    <location>
        <position position="254"/>
    </location>
    <ligand>
        <name>Zn(2+)</name>
        <dbReference type="ChEBI" id="CHEBI:29105"/>
        <label>2</label>
    </ligand>
</feature>
<dbReference type="GO" id="GO:0004035">
    <property type="term" value="F:alkaline phosphatase activity"/>
    <property type="evidence" value="ECO:0007669"/>
    <property type="project" value="TreeGrafter"/>
</dbReference>
<feature type="binding site" evidence="3">
    <location>
        <position position="121"/>
    </location>
    <ligand>
        <name>Mg(2+)</name>
        <dbReference type="ChEBI" id="CHEBI:18420"/>
    </ligand>
</feature>
<keyword evidence="3" id="KW-0479">Metal-binding</keyword>
<dbReference type="Gene3D" id="3.40.720.10">
    <property type="entry name" value="Alkaline Phosphatase, subunit A"/>
    <property type="match status" value="1"/>
</dbReference>
<evidence type="ECO:0000313" key="6">
    <source>
        <dbReference type="Proteomes" id="UP000192813"/>
    </source>
</evidence>
<evidence type="ECO:0000256" key="3">
    <source>
        <dbReference type="PIRSR" id="PIRSR601952-2"/>
    </source>
</evidence>
<reference evidence="6" key="1">
    <citation type="submission" date="2017-12" db="EMBL/GenBank/DDBJ databases">
        <title>FDA dAtabase for Regulatory Grade micrObial Sequences (FDA-ARGOS): Supporting development and validation of Infectious Disease Dx tests.</title>
        <authorList>
            <person name="Hoffmann M."/>
            <person name="Allard M."/>
            <person name="Evans P."/>
            <person name="Brown E."/>
            <person name="Tallon L."/>
            <person name="Sadzewicz L."/>
            <person name="Sengamalay N."/>
            <person name="Ott S."/>
            <person name="Godinez A."/>
            <person name="Nagaraj S."/>
            <person name="Vavikolanu K."/>
            <person name="Aluvathingal J."/>
            <person name="Nadendla S."/>
            <person name="Sichtig H."/>
        </authorList>
    </citation>
    <scope>NUCLEOTIDE SEQUENCE [LARGE SCALE GENOMIC DNA]</scope>
    <source>
        <strain evidence="6">FDAARGOS_249</strain>
    </source>
</reference>
<evidence type="ECO:0000256" key="4">
    <source>
        <dbReference type="RuleBase" id="RU003946"/>
    </source>
</evidence>
<keyword evidence="3" id="KW-0460">Magnesium</keyword>
<evidence type="ECO:0000313" key="5">
    <source>
        <dbReference type="EMBL" id="PNL91063.1"/>
    </source>
</evidence>
<sequence length="436" mass="48696">MVASNEQFPHQPKNIIFMVSDGMSVSLASAYREYLHQDVGHFRKPSIFNQYLVGQQSTYSFDPWATITDSAASSTAMATGVKTMNGVIGLDKQLSRVDSALEIAKLNNKKTGIVVTAEISHATPAGFAAHVESRLDYFDIADQYLDDTIEGKQKIDVMLGGGRKHFIRPDRNLAQEFENLGYDIVHTKHELFNSHNPQVLGLFSEFGVPMAIDRWSNVTPSLGEMVHSAIRRLDTGDEGFFLMVEGSQIDWAAHHKDVVGIMSEIDDFAGAFQVAIDFAKQDGDTLVIATSDHATGGMTMGANNIDSWLPDYIRKVKATPQHIAELTQETNDWVEVIRRNIQFELSSTEKNQLRSIYHTYVYTYEEKVSRLTQAIRDIVDRRSNTGWTTGNHTGEDVNVYAYGPGSDYFRGWHENAENGQLLKILAAGLSPDDDNY</sequence>
<dbReference type="CDD" id="cd16012">
    <property type="entry name" value="ALP"/>
    <property type="match status" value="1"/>
</dbReference>
<protein>
    <submittedName>
        <fullName evidence="5">Alkaline phosphatase</fullName>
    </submittedName>
</protein>
<proteinExistence type="inferred from homology"/>
<feature type="binding site" evidence="3">
    <location>
        <position position="250"/>
    </location>
    <ligand>
        <name>Zn(2+)</name>
        <dbReference type="ChEBI" id="CHEBI:29105"/>
        <label>2</label>
    </ligand>
</feature>
<feature type="binding site" evidence="3">
    <location>
        <position position="292"/>
    </location>
    <ligand>
        <name>Zn(2+)</name>
        <dbReference type="ChEBI" id="CHEBI:29105"/>
        <label>2</label>
    </ligand>
</feature>
<keyword evidence="3" id="KW-0862">Zinc</keyword>
<keyword evidence="1" id="KW-0597">Phosphoprotein</keyword>
<organism evidence="5 6">
    <name type="scientific">Aerococcus viridans</name>
    <dbReference type="NCBI Taxonomy" id="1377"/>
    <lineage>
        <taxon>Bacteria</taxon>
        <taxon>Bacillati</taxon>
        <taxon>Bacillota</taxon>
        <taxon>Bacilli</taxon>
        <taxon>Lactobacillales</taxon>
        <taxon>Aerococcaceae</taxon>
        <taxon>Aerococcus</taxon>
    </lineage>
</organism>
<evidence type="ECO:0000256" key="1">
    <source>
        <dbReference type="ARBA" id="ARBA00022553"/>
    </source>
</evidence>
<feature type="binding site" evidence="3">
    <location>
        <position position="21"/>
    </location>
    <ligand>
        <name>Mg(2+)</name>
        <dbReference type="ChEBI" id="CHEBI:18420"/>
    </ligand>
</feature>
<feature type="binding site" evidence="3">
    <location>
        <position position="123"/>
    </location>
    <ligand>
        <name>Mg(2+)</name>
        <dbReference type="ChEBI" id="CHEBI:18420"/>
    </ligand>
</feature>
<dbReference type="EMBL" id="NBTM02000001">
    <property type="protein sequence ID" value="PNL91063.1"/>
    <property type="molecule type" value="Genomic_DNA"/>
</dbReference>
<dbReference type="PANTHER" id="PTHR11596">
    <property type="entry name" value="ALKALINE PHOSPHATASE"/>
    <property type="match status" value="1"/>
</dbReference>
<accession>A0A2J9PL27</accession>
<comment type="cofactor">
    <cofactor evidence="3">
        <name>Mg(2+)</name>
        <dbReference type="ChEBI" id="CHEBI:18420"/>
    </cofactor>
    <text evidence="3">Binds 1 Mg(2+) ion.</text>
</comment>
<dbReference type="InterPro" id="IPR001952">
    <property type="entry name" value="Alkaline_phosphatase"/>
</dbReference>
<dbReference type="Gene3D" id="1.10.60.40">
    <property type="match status" value="1"/>
</dbReference>
<comment type="caution">
    <text evidence="5">The sequence shown here is derived from an EMBL/GenBank/DDBJ whole genome shotgun (WGS) entry which is preliminary data.</text>
</comment>
<dbReference type="GO" id="GO:0046872">
    <property type="term" value="F:metal ion binding"/>
    <property type="evidence" value="ECO:0007669"/>
    <property type="project" value="UniProtKB-KW"/>
</dbReference>
<dbReference type="PANTHER" id="PTHR11596:SF5">
    <property type="entry name" value="ALKALINE PHOSPHATASE"/>
    <property type="match status" value="1"/>
</dbReference>
<comment type="similarity">
    <text evidence="4">Belongs to the alkaline phosphatase family.</text>
</comment>
<dbReference type="AlphaFoldDB" id="A0A2J9PL27"/>
<feature type="active site" description="Phosphoserine intermediate" evidence="2">
    <location>
        <position position="70"/>
    </location>
</feature>
<dbReference type="PRINTS" id="PR00113">
    <property type="entry name" value="ALKPHPHTASE"/>
</dbReference>
<evidence type="ECO:0000256" key="2">
    <source>
        <dbReference type="PIRSR" id="PIRSR601952-1"/>
    </source>
</evidence>
<feature type="binding site" evidence="3">
    <location>
        <position position="392"/>
    </location>
    <ligand>
        <name>Zn(2+)</name>
        <dbReference type="ChEBI" id="CHEBI:29105"/>
        <label>2</label>
    </ligand>
</feature>
<dbReference type="RefSeq" id="WP_083067822.1">
    <property type="nucleotide sequence ID" value="NZ_NBTM02000001.1"/>
</dbReference>
<dbReference type="SMART" id="SM00098">
    <property type="entry name" value="alkPPc"/>
    <property type="match status" value="1"/>
</dbReference>
<gene>
    <name evidence="5" type="ORF">A6J77_001875</name>
</gene>
<feature type="binding site" evidence="3">
    <location>
        <position position="245"/>
    </location>
    <ligand>
        <name>Mg(2+)</name>
        <dbReference type="ChEBI" id="CHEBI:18420"/>
    </ligand>
</feature>
<feature type="binding site" evidence="3">
    <location>
        <position position="293"/>
    </location>
    <ligand>
        <name>Zn(2+)</name>
        <dbReference type="ChEBI" id="CHEBI:29105"/>
        <label>2</label>
    </ligand>
</feature>
<dbReference type="Pfam" id="PF00245">
    <property type="entry name" value="Alk_phosphatase"/>
    <property type="match status" value="1"/>
</dbReference>
<name>A0A2J9PL27_9LACT</name>
<comment type="cofactor">
    <cofactor evidence="3">
        <name>Zn(2+)</name>
        <dbReference type="ChEBI" id="CHEBI:29105"/>
    </cofactor>
    <text evidence="3">Binds 2 Zn(2+) ions.</text>
</comment>